<dbReference type="Pfam" id="PF25199">
    <property type="entry name" value="nSTAND_NTPase5"/>
    <property type="match status" value="1"/>
</dbReference>
<dbReference type="InterPro" id="IPR009003">
    <property type="entry name" value="Peptidase_S1_PA"/>
</dbReference>
<dbReference type="Gene3D" id="1.25.40.10">
    <property type="entry name" value="Tetratricopeptide repeat domain"/>
    <property type="match status" value="2"/>
</dbReference>
<comment type="caution">
    <text evidence="3">The sequence shown here is derived from an EMBL/GenBank/DDBJ whole genome shotgun (WGS) entry which is preliminary data.</text>
</comment>
<sequence>MSAVGPDPACVVQVRAQASDQRSFGTGYLVGPGLVLTAAHVVLVGDDARSTPVAVGGPGREPVEGEVVWWRQDEKADAALVRVPAARDAGPLSRPPTRFGALVSALPAQSAEAIGFPRLQKYGSVRDQEHFAGRLSPQTGAVSGHYELSSSTPLPGPRPGEDVASWAGMSGAAVFSNGLLVGIVRSDRRARLGARLVATSMSMLLTDQKFREILSQATGWEPICEPVELSGFLESPYSDRSMRSVASLLRAEAETVRFRGRAAEFTRLESWCEGPERLAMQIVTGQGGEGKSRLVRQFLAGQRDRGWLVGVLRSGTLDDEAGEPRFGAVARIRQPVLIAVDYAENDLGEVRALIGQARAARGKVRLLLVVRERGALDPALSDPDPEVRDLFADAPELALSPLTASAQEWAEAFDQAVRDLAAALPHVPGHEETDWSSVATRINPPASAAARRHSVLALQLTALTLLLEQVSPLAEGRGEPVERTLLRHEEAYWSTVARRCGLRLNRITLRSTVASLPLVDIADQDQAARLFGALSDGGDERGRIGARWLRELYPPSGARYLGAVQPDRLAEFLLVDACKEKPDLLTRIVSVAADCGDPQQLARIEAEFGSDPESLYGHMRTLGAAVLIARSQADSGHSAGPLLDQIEHTASLPEVSDETLRWTINNVIAASAQLSTDDFTTDAAGRSVLARDIQISAPLDAALAALQVAGHRRGAHALATGSQRDLGFVHSSFANALSRRGQFEEALEESRRALGCFRASPDARLHLADHLHSHAQLLQRLDQDREAAEMLCEEVELRELDDQPWHLLPQAYERLVAALLRAGQTARARACAEQAVEVLCPSSAVPTREQAEWYVRALGVHADVLAAAGATADALGCCSRAETFLDGLPTASSEALTGDRAALHIRRAGLLVRLGDREAGAVAWQQSAGCWQQLDTRYRGHDPIVQAINCLINASVDHAALGNAPMVLAVIHEAAGLADGNRGQTLRRDHPALYEQVHVRRVAALVDADRPEQAVSEALRRWSRVVPADPELRELLADKMGKVQRSYAAVDRFDDAVRAGRLAAAVIRTIELPSEATGQAMVSAATLTQFSACLAKAGHPQEGGEAGARAAAAWRHLCVLKPHLTTHLVDTLINQAECLRLDDRYADAADVFADAVATLRGASTHSTEERLRLVELLERHAYCEDGAGRDDASISARLQAVKLRRELSDGARSAEMADTLTDLAVSYERTDRLRQALAAVEKAVAIYGDLYYPDAGRNWQRVARAFVSYGKILLRLGRPEEAIGPFANALGMARNAGDEQFAAACQSGLSLVTAAAPDALGRFLGK</sequence>
<dbReference type="SUPFAM" id="SSF50494">
    <property type="entry name" value="Trypsin-like serine proteases"/>
    <property type="match status" value="1"/>
</dbReference>
<dbReference type="InterPro" id="IPR057574">
    <property type="entry name" value="nSTAND_NTPase5_dom"/>
</dbReference>
<dbReference type="RefSeq" id="WP_148902616.1">
    <property type="nucleotide sequence ID" value="NZ_VSZQ01000059.1"/>
</dbReference>
<dbReference type="InterPro" id="IPR019734">
    <property type="entry name" value="TPR_rpt"/>
</dbReference>
<evidence type="ECO:0000259" key="2">
    <source>
        <dbReference type="Pfam" id="PF25199"/>
    </source>
</evidence>
<protein>
    <recommendedName>
        <fullName evidence="2">Novel STAND NTPase 5 domain-containing protein</fullName>
    </recommendedName>
</protein>
<accession>A0A5D4JG31</accession>
<gene>
    <name evidence="3" type="ORF">FY004_13370</name>
</gene>
<dbReference type="InterPro" id="IPR011990">
    <property type="entry name" value="TPR-like_helical_dom_sf"/>
</dbReference>
<dbReference type="Pfam" id="PF13365">
    <property type="entry name" value="Trypsin_2"/>
    <property type="match status" value="1"/>
</dbReference>
<reference evidence="3 4" key="1">
    <citation type="submission" date="2019-08" db="EMBL/GenBank/DDBJ databases">
        <title>Draft genome for granaticin producer strain Streptomyces parvus C05.</title>
        <authorList>
            <person name="Gonzalez-Pimentel J.L."/>
        </authorList>
    </citation>
    <scope>NUCLEOTIDE SEQUENCE [LARGE SCALE GENOMIC DNA]</scope>
    <source>
        <strain evidence="3 4">C05</strain>
    </source>
</reference>
<dbReference type="Proteomes" id="UP000323242">
    <property type="component" value="Unassembled WGS sequence"/>
</dbReference>
<proteinExistence type="predicted"/>
<name>A0A5D4JG31_9ACTN</name>
<organism evidence="3 4">
    <name type="scientific">Streptomyces parvus</name>
    <dbReference type="NCBI Taxonomy" id="66428"/>
    <lineage>
        <taxon>Bacteria</taxon>
        <taxon>Bacillati</taxon>
        <taxon>Actinomycetota</taxon>
        <taxon>Actinomycetes</taxon>
        <taxon>Kitasatosporales</taxon>
        <taxon>Streptomycetaceae</taxon>
        <taxon>Streptomyces</taxon>
    </lineage>
</organism>
<dbReference type="SMART" id="SM00028">
    <property type="entry name" value="TPR"/>
    <property type="match status" value="4"/>
</dbReference>
<dbReference type="Gene3D" id="2.40.10.120">
    <property type="match status" value="1"/>
</dbReference>
<feature type="region of interest" description="Disordered" evidence="1">
    <location>
        <begin position="136"/>
        <end position="159"/>
    </location>
</feature>
<dbReference type="EMBL" id="VSZQ01000059">
    <property type="protein sequence ID" value="TYR64108.1"/>
    <property type="molecule type" value="Genomic_DNA"/>
</dbReference>
<dbReference type="SUPFAM" id="SSF48452">
    <property type="entry name" value="TPR-like"/>
    <property type="match status" value="2"/>
</dbReference>
<evidence type="ECO:0000313" key="4">
    <source>
        <dbReference type="Proteomes" id="UP000323242"/>
    </source>
</evidence>
<evidence type="ECO:0000256" key="1">
    <source>
        <dbReference type="SAM" id="MobiDB-lite"/>
    </source>
</evidence>
<evidence type="ECO:0000313" key="3">
    <source>
        <dbReference type="EMBL" id="TYR64108.1"/>
    </source>
</evidence>
<feature type="domain" description="Novel STAND NTPase 5" evidence="2">
    <location>
        <begin position="272"/>
        <end position="373"/>
    </location>
</feature>
<keyword evidence="4" id="KW-1185">Reference proteome</keyword>